<evidence type="ECO:0000259" key="2">
    <source>
        <dbReference type="PROSITE" id="PS50181"/>
    </source>
</evidence>
<evidence type="ECO:0000313" key="3">
    <source>
        <dbReference type="EMBL" id="KAF1813928.1"/>
    </source>
</evidence>
<dbReference type="AlphaFoldDB" id="A0A6G1G7A2"/>
<sequence>MANAIDSRPSSPIKSVEIIPSPCRYEVDTCKRPVDLIELAITSHDETMMMDTSGSSSSKKPVDVDETKTRSNESSKMDAGGQSSSKKLADSIDELETEFHGSIDETNSDESADAGGPSSKKLVDLSDETESTSDESILTDGSDVPEINHIAVSLGRTLTFNGANSFFGFFSPTWSFTKAQGCVAPEESDDNYSDETLVERNVVPSAYRKGNGVADRSKDALGESDDGSDTSHSWALVLYDPKRGEDHNQLVNATSSESKAPVVRKPKSLADIPEELINEVFKLLDSITDISRLTRVGKVFHRIGLPYLFEDITLGHQALRFPFSDCNIHSFVNLIAHHPEVLEFIDKTNSLSINNFRTHGCNIWLHEPVQNIRDLVLALEQKDPPLARALYHRLGRFDKFDEFDGEDWEKIWMAILGVLFHKTKWIHLDSMDDPIVDDGSGSIQSHSDIFRGFLVPPGMPETGFSLNQYHVTHLSLSGRAIASTLGLLFECGPGHEFQALVSLTITTDSSFEFPETETRVNLKHLKLQLMTAYDCPVPEMLYGFKGLESFELFLADETYGWGNISGVLQMHEKTLKWLTFDQYHQDRLIQNPAITTGSLLELENLEVIVSTAESLMMNPERDIASFTEEVVPASIKCIRLEHRSIFDGMLLRFIASQLGELTKLKYVILDWTGYSPKTTELEDILTLQLAGVRVIRDRSWPDGLRAYNEGFPRQYEG</sequence>
<dbReference type="PROSITE" id="PS50181">
    <property type="entry name" value="FBOX"/>
    <property type="match status" value="1"/>
</dbReference>
<dbReference type="Proteomes" id="UP000504638">
    <property type="component" value="Unplaced"/>
</dbReference>
<reference evidence="5" key="2">
    <citation type="submission" date="2020-04" db="EMBL/GenBank/DDBJ databases">
        <authorList>
            <consortium name="NCBI Genome Project"/>
        </authorList>
    </citation>
    <scope>NUCLEOTIDE SEQUENCE</scope>
    <source>
        <strain evidence="5">CBS 781.70</strain>
    </source>
</reference>
<protein>
    <recommendedName>
        <fullName evidence="2">F-box domain-containing protein</fullName>
    </recommendedName>
</protein>
<reference evidence="3 5" key="1">
    <citation type="submission" date="2020-01" db="EMBL/GenBank/DDBJ databases">
        <authorList>
            <consortium name="DOE Joint Genome Institute"/>
            <person name="Haridas S."/>
            <person name="Albert R."/>
            <person name="Binder M."/>
            <person name="Bloem J."/>
            <person name="Labutti K."/>
            <person name="Salamov A."/>
            <person name="Andreopoulos B."/>
            <person name="Baker S.E."/>
            <person name="Barry K."/>
            <person name="Bills G."/>
            <person name="Bluhm B.H."/>
            <person name="Cannon C."/>
            <person name="Castanera R."/>
            <person name="Culley D.E."/>
            <person name="Daum C."/>
            <person name="Ezra D."/>
            <person name="Gonzalez J.B."/>
            <person name="Henrissat B."/>
            <person name="Kuo A."/>
            <person name="Liang C."/>
            <person name="Lipzen A."/>
            <person name="Lutzoni F."/>
            <person name="Magnuson J."/>
            <person name="Mondo S."/>
            <person name="Nolan M."/>
            <person name="Ohm R."/>
            <person name="Pangilinan J."/>
            <person name="Park H.-J."/>
            <person name="Ramirez L."/>
            <person name="Alfaro M."/>
            <person name="Sun H."/>
            <person name="Tritt A."/>
            <person name="Yoshinaga Y."/>
            <person name="Zwiers L.-H."/>
            <person name="Turgeon B.G."/>
            <person name="Goodwin S.B."/>
            <person name="Spatafora J.W."/>
            <person name="Crous P.W."/>
            <person name="Grigoriev I.V."/>
        </authorList>
    </citation>
    <scope>NUCLEOTIDE SEQUENCE</scope>
    <source>
        <strain evidence="3 5">CBS 781.70</strain>
    </source>
</reference>
<dbReference type="InterPro" id="IPR001810">
    <property type="entry name" value="F-box_dom"/>
</dbReference>
<name>A0A6G1G7A2_9PEZI</name>
<feature type="domain" description="F-box" evidence="2">
    <location>
        <begin position="266"/>
        <end position="303"/>
    </location>
</feature>
<proteinExistence type="predicted"/>
<organism evidence="3">
    <name type="scientific">Eremomyces bilateralis CBS 781.70</name>
    <dbReference type="NCBI Taxonomy" id="1392243"/>
    <lineage>
        <taxon>Eukaryota</taxon>
        <taxon>Fungi</taxon>
        <taxon>Dikarya</taxon>
        <taxon>Ascomycota</taxon>
        <taxon>Pezizomycotina</taxon>
        <taxon>Dothideomycetes</taxon>
        <taxon>Dothideomycetes incertae sedis</taxon>
        <taxon>Eremomycetales</taxon>
        <taxon>Eremomycetaceae</taxon>
        <taxon>Eremomyces</taxon>
    </lineage>
</organism>
<feature type="region of interest" description="Disordered" evidence="1">
    <location>
        <begin position="101"/>
        <end position="140"/>
    </location>
</feature>
<evidence type="ECO:0000313" key="4">
    <source>
        <dbReference type="Proteomes" id="UP000504638"/>
    </source>
</evidence>
<evidence type="ECO:0000256" key="1">
    <source>
        <dbReference type="SAM" id="MobiDB-lite"/>
    </source>
</evidence>
<dbReference type="GeneID" id="54423365"/>
<keyword evidence="4" id="KW-1185">Reference proteome</keyword>
<dbReference type="RefSeq" id="XP_033535559.1">
    <property type="nucleotide sequence ID" value="XM_033682795.1"/>
</dbReference>
<accession>A0A6G1G7A2</accession>
<evidence type="ECO:0000313" key="5">
    <source>
        <dbReference type="RefSeq" id="XP_033535559.1"/>
    </source>
</evidence>
<feature type="compositionally biased region" description="Basic and acidic residues" evidence="1">
    <location>
        <begin position="60"/>
        <end position="76"/>
    </location>
</feature>
<reference evidence="5" key="3">
    <citation type="submission" date="2025-04" db="UniProtKB">
        <authorList>
            <consortium name="RefSeq"/>
        </authorList>
    </citation>
    <scope>IDENTIFICATION</scope>
    <source>
        <strain evidence="5">CBS 781.70</strain>
    </source>
</reference>
<gene>
    <name evidence="3 5" type="ORF">P152DRAFT_513271</name>
</gene>
<feature type="region of interest" description="Disordered" evidence="1">
    <location>
        <begin position="47"/>
        <end position="89"/>
    </location>
</feature>
<dbReference type="EMBL" id="ML975154">
    <property type="protein sequence ID" value="KAF1813928.1"/>
    <property type="molecule type" value="Genomic_DNA"/>
</dbReference>
<feature type="region of interest" description="Disordered" evidence="1">
    <location>
        <begin position="208"/>
        <end position="231"/>
    </location>
</feature>